<reference evidence="2 3" key="1">
    <citation type="submission" date="2015-02" db="EMBL/GenBank/DDBJ databases">
        <title>Nostoc linckia genome annotation.</title>
        <authorList>
            <person name="Zhou Z."/>
        </authorList>
    </citation>
    <scope>NUCLEOTIDE SEQUENCE [LARGE SCALE GENOMIC DNA]</scope>
    <source>
        <strain evidence="3">z8</strain>
    </source>
</reference>
<evidence type="ECO:0000313" key="3">
    <source>
        <dbReference type="Proteomes" id="UP000222310"/>
    </source>
</evidence>
<proteinExistence type="predicted"/>
<dbReference type="AlphaFoldDB" id="A0A9Q5ZFH8"/>
<dbReference type="GeneID" id="57094904"/>
<organism evidence="2 3">
    <name type="scientific">Nostoc linckia z8</name>
    <dbReference type="NCBI Taxonomy" id="1628746"/>
    <lineage>
        <taxon>Bacteria</taxon>
        <taxon>Bacillati</taxon>
        <taxon>Cyanobacteriota</taxon>
        <taxon>Cyanophyceae</taxon>
        <taxon>Nostocales</taxon>
        <taxon>Nostocaceae</taxon>
        <taxon>Nostoc</taxon>
    </lineage>
</organism>
<evidence type="ECO:0000313" key="2">
    <source>
        <dbReference type="EMBL" id="PHK06326.1"/>
    </source>
</evidence>
<feature type="signal peptide" evidence="1">
    <location>
        <begin position="1"/>
        <end position="27"/>
    </location>
</feature>
<dbReference type="EMBL" id="LAHD01000008">
    <property type="protein sequence ID" value="PHK06326.1"/>
    <property type="molecule type" value="Genomic_DNA"/>
</dbReference>
<gene>
    <name evidence="2" type="ORF">VF08_04630</name>
</gene>
<keyword evidence="1" id="KW-0732">Signal</keyword>
<evidence type="ECO:0000256" key="1">
    <source>
        <dbReference type="SAM" id="SignalP"/>
    </source>
</evidence>
<dbReference type="Proteomes" id="UP000222310">
    <property type="component" value="Unassembled WGS sequence"/>
</dbReference>
<comment type="caution">
    <text evidence="2">The sequence shown here is derived from an EMBL/GenBank/DDBJ whole genome shotgun (WGS) entry which is preliminary data.</text>
</comment>
<accession>A0A9Q5ZFH8</accession>
<name>A0A9Q5ZFH8_NOSLI</name>
<sequence length="90" mass="9546">MNIAKLILLACPAFLASVLMLANPAQASSLKSAYTTPAIAVVSTQEIPSLAAPQLIQKSHQIIDRLGCSCANCVSTQFELIQGKLPFVDF</sequence>
<dbReference type="RefSeq" id="WP_099070030.1">
    <property type="nucleotide sequence ID" value="NZ_LAHD01000008.1"/>
</dbReference>
<feature type="chain" id="PRO_5040397328" evidence="1">
    <location>
        <begin position="28"/>
        <end position="90"/>
    </location>
</feature>
<protein>
    <submittedName>
        <fullName evidence="2">Uncharacterized protein</fullName>
    </submittedName>
</protein>